<keyword evidence="5 7" id="KW-1133">Transmembrane helix</keyword>
<dbReference type="PANTHER" id="PTHR43744:SF8">
    <property type="entry name" value="SN-GLYCEROL-3-PHOSPHATE TRANSPORT SYSTEM PERMEASE PROTEIN UGPE"/>
    <property type="match status" value="1"/>
</dbReference>
<gene>
    <name evidence="9" type="ORF">ACFQMJ_17150</name>
</gene>
<dbReference type="PANTHER" id="PTHR43744">
    <property type="entry name" value="ABC TRANSPORTER PERMEASE PROTEIN MG189-RELATED-RELATED"/>
    <property type="match status" value="1"/>
</dbReference>
<dbReference type="Gene3D" id="1.10.3720.10">
    <property type="entry name" value="MetI-like"/>
    <property type="match status" value="1"/>
</dbReference>
<evidence type="ECO:0000256" key="3">
    <source>
        <dbReference type="ARBA" id="ARBA00022475"/>
    </source>
</evidence>
<name>A0ABW2FD77_9BACL</name>
<dbReference type="InterPro" id="IPR000515">
    <property type="entry name" value="MetI-like"/>
</dbReference>
<keyword evidence="4 7" id="KW-0812">Transmembrane</keyword>
<dbReference type="CDD" id="cd06261">
    <property type="entry name" value="TM_PBP2"/>
    <property type="match status" value="1"/>
</dbReference>
<feature type="domain" description="ABC transmembrane type-1" evidence="8">
    <location>
        <begin position="64"/>
        <end position="255"/>
    </location>
</feature>
<feature type="transmembrane region" description="Helical" evidence="7">
    <location>
        <begin position="64"/>
        <end position="87"/>
    </location>
</feature>
<feature type="transmembrane region" description="Helical" evidence="7">
    <location>
        <begin position="99"/>
        <end position="120"/>
    </location>
</feature>
<evidence type="ECO:0000313" key="10">
    <source>
        <dbReference type="Proteomes" id="UP001596378"/>
    </source>
</evidence>
<comment type="caution">
    <text evidence="9">The sequence shown here is derived from an EMBL/GenBank/DDBJ whole genome shotgun (WGS) entry which is preliminary data.</text>
</comment>
<protein>
    <submittedName>
        <fullName evidence="9">Carbohydrate ABC transporter permease</fullName>
    </submittedName>
</protein>
<sequence length="270" mass="29774">MTVRLAGRASLVAIGALHLVPFYILLNLALKSPTAFRSLWLPPREIRMANFAEAWVNANLGRALLNNVIITAVSIGLVILIGAIASYPLARYRTRLNNAVYSLFIACMIVPNLTVLVPLYKLIVDLGGMNQYASIIVLHITFNLPMIVFLYTGFIGTLPRELDESAWIDGCGRIRLLLQIVFPLLKPVTATAFIVVGVSIWNDYNFSLFFLQENAMKTITVSLSSFFSQYSHYVERMAAGCLIASVPVIVLYLSLQNQFIKGLSSGAVKG</sequence>
<evidence type="ECO:0000256" key="4">
    <source>
        <dbReference type="ARBA" id="ARBA00022692"/>
    </source>
</evidence>
<evidence type="ECO:0000313" key="9">
    <source>
        <dbReference type="EMBL" id="MFC7150257.1"/>
    </source>
</evidence>
<dbReference type="RefSeq" id="WP_378045872.1">
    <property type="nucleotide sequence ID" value="NZ_JBHMDN010000008.1"/>
</dbReference>
<dbReference type="Proteomes" id="UP001596378">
    <property type="component" value="Unassembled WGS sequence"/>
</dbReference>
<dbReference type="Pfam" id="PF00528">
    <property type="entry name" value="BPD_transp_1"/>
    <property type="match status" value="1"/>
</dbReference>
<evidence type="ECO:0000256" key="1">
    <source>
        <dbReference type="ARBA" id="ARBA00004651"/>
    </source>
</evidence>
<organism evidence="9 10">
    <name type="scientific">Cohnella cellulosilytica</name>
    <dbReference type="NCBI Taxonomy" id="986710"/>
    <lineage>
        <taxon>Bacteria</taxon>
        <taxon>Bacillati</taxon>
        <taxon>Bacillota</taxon>
        <taxon>Bacilli</taxon>
        <taxon>Bacillales</taxon>
        <taxon>Paenibacillaceae</taxon>
        <taxon>Cohnella</taxon>
    </lineage>
</organism>
<feature type="transmembrane region" description="Helical" evidence="7">
    <location>
        <begin position="132"/>
        <end position="155"/>
    </location>
</feature>
<proteinExistence type="inferred from homology"/>
<keyword evidence="2 7" id="KW-0813">Transport</keyword>
<feature type="transmembrane region" description="Helical" evidence="7">
    <location>
        <begin position="237"/>
        <end position="255"/>
    </location>
</feature>
<keyword evidence="3" id="KW-1003">Cell membrane</keyword>
<accession>A0ABW2FD77</accession>
<evidence type="ECO:0000256" key="5">
    <source>
        <dbReference type="ARBA" id="ARBA00022989"/>
    </source>
</evidence>
<evidence type="ECO:0000259" key="8">
    <source>
        <dbReference type="PROSITE" id="PS50928"/>
    </source>
</evidence>
<dbReference type="EMBL" id="JBHTAI010000010">
    <property type="protein sequence ID" value="MFC7150257.1"/>
    <property type="molecule type" value="Genomic_DNA"/>
</dbReference>
<comment type="subcellular location">
    <subcellularLocation>
        <location evidence="1 7">Cell membrane</location>
        <topology evidence="1 7">Multi-pass membrane protein</topology>
    </subcellularLocation>
</comment>
<evidence type="ECO:0000256" key="6">
    <source>
        <dbReference type="ARBA" id="ARBA00023136"/>
    </source>
</evidence>
<feature type="transmembrane region" description="Helical" evidence="7">
    <location>
        <begin position="176"/>
        <end position="201"/>
    </location>
</feature>
<dbReference type="InterPro" id="IPR035906">
    <property type="entry name" value="MetI-like_sf"/>
</dbReference>
<keyword evidence="10" id="KW-1185">Reference proteome</keyword>
<evidence type="ECO:0000256" key="2">
    <source>
        <dbReference type="ARBA" id="ARBA00022448"/>
    </source>
</evidence>
<evidence type="ECO:0000256" key="7">
    <source>
        <dbReference type="RuleBase" id="RU363032"/>
    </source>
</evidence>
<comment type="similarity">
    <text evidence="7">Belongs to the binding-protein-dependent transport system permease family.</text>
</comment>
<dbReference type="PROSITE" id="PS50928">
    <property type="entry name" value="ABC_TM1"/>
    <property type="match status" value="1"/>
</dbReference>
<feature type="transmembrane region" description="Helical" evidence="7">
    <location>
        <begin position="12"/>
        <end position="30"/>
    </location>
</feature>
<dbReference type="SUPFAM" id="SSF161098">
    <property type="entry name" value="MetI-like"/>
    <property type="match status" value="1"/>
</dbReference>
<keyword evidence="6 7" id="KW-0472">Membrane</keyword>
<reference evidence="10" key="1">
    <citation type="journal article" date="2019" name="Int. J. Syst. Evol. Microbiol.">
        <title>The Global Catalogue of Microorganisms (GCM) 10K type strain sequencing project: providing services to taxonomists for standard genome sequencing and annotation.</title>
        <authorList>
            <consortium name="The Broad Institute Genomics Platform"/>
            <consortium name="The Broad Institute Genome Sequencing Center for Infectious Disease"/>
            <person name="Wu L."/>
            <person name="Ma J."/>
        </authorList>
    </citation>
    <scope>NUCLEOTIDE SEQUENCE [LARGE SCALE GENOMIC DNA]</scope>
    <source>
        <strain evidence="10">KCTC 12907</strain>
    </source>
</reference>